<dbReference type="Proteomes" id="UP000611629">
    <property type="component" value="Unassembled WGS sequence"/>
</dbReference>
<dbReference type="AlphaFoldDB" id="A0A974BKY3"/>
<gene>
    <name evidence="1" type="ORF">HZF24_12535</name>
</gene>
<sequence length="57" mass="6931">MQVQKYHKETKTVLFQGRQVVIENLTPMLPPKLREQRKKEIEERLFEVFVKYQGKGR</sequence>
<evidence type="ECO:0000313" key="1">
    <source>
        <dbReference type="EMBL" id="NYB74967.1"/>
    </source>
</evidence>
<accession>A0A974BKY3</accession>
<name>A0A974BKY3_SEDHY</name>
<evidence type="ECO:0000313" key="2">
    <source>
        <dbReference type="Proteomes" id="UP000611629"/>
    </source>
</evidence>
<organism evidence="1 2">
    <name type="scientific">Sedimentibacter hydroxybenzoicus DSM 7310</name>
    <dbReference type="NCBI Taxonomy" id="1123245"/>
    <lineage>
        <taxon>Bacteria</taxon>
        <taxon>Bacillati</taxon>
        <taxon>Bacillota</taxon>
        <taxon>Tissierellia</taxon>
        <taxon>Sedimentibacter</taxon>
    </lineage>
</organism>
<reference evidence="1" key="1">
    <citation type="submission" date="2020-07" db="EMBL/GenBank/DDBJ databases">
        <title>Genomic analysis of a strain of Sedimentibacter Hydroxybenzoicus DSM7310.</title>
        <authorList>
            <person name="Ma S."/>
        </authorList>
    </citation>
    <scope>NUCLEOTIDE SEQUENCE</scope>
    <source>
        <strain evidence="1">DSM 7310</strain>
    </source>
</reference>
<proteinExistence type="predicted"/>
<keyword evidence="2" id="KW-1185">Reference proteome</keyword>
<dbReference type="EMBL" id="JACBNQ010000015">
    <property type="protein sequence ID" value="NYB74967.1"/>
    <property type="molecule type" value="Genomic_DNA"/>
</dbReference>
<protein>
    <submittedName>
        <fullName evidence="1">Uncharacterized protein</fullName>
    </submittedName>
</protein>
<dbReference type="RefSeq" id="WP_179238670.1">
    <property type="nucleotide sequence ID" value="NZ_JACBNQ010000015.1"/>
</dbReference>
<comment type="caution">
    <text evidence="1">The sequence shown here is derived from an EMBL/GenBank/DDBJ whole genome shotgun (WGS) entry which is preliminary data.</text>
</comment>